<organism evidence="2 3">
    <name type="scientific">Galendromus occidentalis</name>
    <name type="common">western predatory mite</name>
    <dbReference type="NCBI Taxonomy" id="34638"/>
    <lineage>
        <taxon>Eukaryota</taxon>
        <taxon>Metazoa</taxon>
        <taxon>Ecdysozoa</taxon>
        <taxon>Arthropoda</taxon>
        <taxon>Chelicerata</taxon>
        <taxon>Arachnida</taxon>
        <taxon>Acari</taxon>
        <taxon>Parasitiformes</taxon>
        <taxon>Mesostigmata</taxon>
        <taxon>Gamasina</taxon>
        <taxon>Phytoseioidea</taxon>
        <taxon>Phytoseiidae</taxon>
        <taxon>Typhlodrominae</taxon>
        <taxon>Galendromus</taxon>
    </lineage>
</organism>
<keyword evidence="2" id="KW-1185">Reference proteome</keyword>
<dbReference type="InterPro" id="IPR037645">
    <property type="entry name" value="KCT2"/>
</dbReference>
<dbReference type="Proteomes" id="UP000694867">
    <property type="component" value="Unplaced"/>
</dbReference>
<dbReference type="RefSeq" id="XP_003742799.1">
    <property type="nucleotide sequence ID" value="XM_003742751.1"/>
</dbReference>
<keyword evidence="1" id="KW-0472">Membrane</keyword>
<gene>
    <name evidence="3" type="primary">LOC100905823</name>
</gene>
<evidence type="ECO:0000313" key="3">
    <source>
        <dbReference type="RefSeq" id="XP_003742799.1"/>
    </source>
</evidence>
<proteinExistence type="predicted"/>
<name>A0AAJ6VX42_9ACAR</name>
<dbReference type="KEGG" id="goe:100905823"/>
<sequence length="156" mass="17075">MNNPSMMTTPALPIKVSTTLASVVTEAKTSSSPLSVTQSIIQTTKKITAAITEAHAKLEKTPIEPEDTPKAVVIDSRTGQIFRLDPSQPLYEDDSHVFVYFILAMLICAVGYIAFHNKRKILALVIEGRQNHGEVRRSGNVNYKRLNTEPPGVSVA</sequence>
<evidence type="ECO:0000256" key="1">
    <source>
        <dbReference type="SAM" id="Phobius"/>
    </source>
</evidence>
<keyword evidence="1" id="KW-0812">Transmembrane</keyword>
<protein>
    <submittedName>
        <fullName evidence="3">Trans-Golgi network integral membrane protein TGN38</fullName>
    </submittedName>
</protein>
<accession>A0AAJ6VX42</accession>
<dbReference type="PANTHER" id="PTHR16502:SF0">
    <property type="entry name" value="KERATINOCYTE-ASSOCIATED TRANSMEMBRANE PROTEIN 2"/>
    <property type="match status" value="1"/>
</dbReference>
<dbReference type="AlphaFoldDB" id="A0AAJ6VX42"/>
<feature type="transmembrane region" description="Helical" evidence="1">
    <location>
        <begin position="97"/>
        <end position="115"/>
    </location>
</feature>
<dbReference type="PANTHER" id="PTHR16502">
    <property type="entry name" value="KERATINOCYTE-ASSOCIATED TRANSMEMBRANE PROTEIN 2"/>
    <property type="match status" value="1"/>
</dbReference>
<evidence type="ECO:0000313" key="2">
    <source>
        <dbReference type="Proteomes" id="UP000694867"/>
    </source>
</evidence>
<reference evidence="3" key="1">
    <citation type="submission" date="2025-08" db="UniProtKB">
        <authorList>
            <consortium name="RefSeq"/>
        </authorList>
    </citation>
    <scope>IDENTIFICATION</scope>
</reference>
<keyword evidence="1" id="KW-1133">Transmembrane helix</keyword>
<dbReference type="Pfam" id="PF17818">
    <property type="entry name" value="KCT2"/>
    <property type="match status" value="1"/>
</dbReference>
<dbReference type="GeneID" id="100905823"/>